<feature type="domain" description="TNase-like" evidence="1">
    <location>
        <begin position="51"/>
        <end position="126"/>
    </location>
</feature>
<proteinExistence type="predicted"/>
<evidence type="ECO:0000313" key="3">
    <source>
        <dbReference type="Proteomes" id="UP000501602"/>
    </source>
</evidence>
<evidence type="ECO:0000313" key="2">
    <source>
        <dbReference type="EMBL" id="QIZ78059.1"/>
    </source>
</evidence>
<dbReference type="KEGG" id="fes:HER31_14835"/>
<dbReference type="Proteomes" id="UP000501602">
    <property type="component" value="Chromosome"/>
</dbReference>
<dbReference type="EMBL" id="CP051180">
    <property type="protein sequence ID" value="QIZ78059.1"/>
    <property type="molecule type" value="Genomic_DNA"/>
</dbReference>
<dbReference type="Pfam" id="PF00565">
    <property type="entry name" value="SNase"/>
    <property type="match status" value="1"/>
</dbReference>
<dbReference type="InterPro" id="IPR016071">
    <property type="entry name" value="Staphylococal_nuclease_OB-fold"/>
</dbReference>
<dbReference type="Gene3D" id="2.40.50.90">
    <property type="match status" value="1"/>
</dbReference>
<sequence length="136" mass="15105">MALMISTPKALASEKNYGIATVSEVTSIYDADTFRVSINGWPPIIGERISIRANGFDAPEIRGKCESEKIAARQAKQLTVELLRGAKVIELRNMKRGKYFRIVADVYLDGKPLADIQIRSGLSRPYSGGKRLSWCE</sequence>
<accession>A0A6H1UHF5</accession>
<organism evidence="2 3">
    <name type="scientific">Ferrimonas lipolytica</name>
    <dbReference type="NCBI Taxonomy" id="2724191"/>
    <lineage>
        <taxon>Bacteria</taxon>
        <taxon>Pseudomonadati</taxon>
        <taxon>Pseudomonadota</taxon>
        <taxon>Gammaproteobacteria</taxon>
        <taxon>Alteromonadales</taxon>
        <taxon>Ferrimonadaceae</taxon>
        <taxon>Ferrimonas</taxon>
    </lineage>
</organism>
<gene>
    <name evidence="2" type="ORF">HER31_14835</name>
</gene>
<dbReference type="AlphaFoldDB" id="A0A6H1UHF5"/>
<dbReference type="InterPro" id="IPR035437">
    <property type="entry name" value="SNase_OB-fold_sf"/>
</dbReference>
<name>A0A6H1UHF5_9GAMM</name>
<reference evidence="2 3" key="1">
    <citation type="submission" date="2020-04" db="EMBL/GenBank/DDBJ databases">
        <title>Ferrimonas sp. S7 isolated from sea water.</title>
        <authorList>
            <person name="Bae S.S."/>
            <person name="Baek K."/>
        </authorList>
    </citation>
    <scope>NUCLEOTIDE SEQUENCE [LARGE SCALE GENOMIC DNA]</scope>
    <source>
        <strain evidence="2 3">S7</strain>
    </source>
</reference>
<keyword evidence="3" id="KW-1185">Reference proteome</keyword>
<protein>
    <submittedName>
        <fullName evidence="2">Thermonuclease family protein</fullName>
    </submittedName>
</protein>
<evidence type="ECO:0000259" key="1">
    <source>
        <dbReference type="Pfam" id="PF00565"/>
    </source>
</evidence>
<dbReference type="SUPFAM" id="SSF50199">
    <property type="entry name" value="Staphylococcal nuclease"/>
    <property type="match status" value="1"/>
</dbReference>